<dbReference type="SMART" id="SM00827">
    <property type="entry name" value="PKS_AT"/>
    <property type="match status" value="1"/>
</dbReference>
<dbReference type="InterPro" id="IPR050091">
    <property type="entry name" value="PKS_NRPS_Biosynth_Enz"/>
</dbReference>
<name>A0A163KWZ5_DIDRA</name>
<dbReference type="InterPro" id="IPR016036">
    <property type="entry name" value="Malonyl_transacylase_ACP-bd"/>
</dbReference>
<feature type="active site" description="Proton donor; for dehydratase activity" evidence="9">
    <location>
        <position position="1180"/>
    </location>
</feature>
<dbReference type="Pfam" id="PF00698">
    <property type="entry name" value="Acyl_transf_1"/>
    <property type="match status" value="1"/>
</dbReference>
<dbReference type="SUPFAM" id="SSF53335">
    <property type="entry name" value="S-adenosyl-L-methionine-dependent methyltransferases"/>
    <property type="match status" value="1"/>
</dbReference>
<dbReference type="PROSITE" id="PS52004">
    <property type="entry name" value="KS3_2"/>
    <property type="match status" value="1"/>
</dbReference>
<dbReference type="SMART" id="SM00826">
    <property type="entry name" value="PKS_DH"/>
    <property type="match status" value="1"/>
</dbReference>
<dbReference type="InterPro" id="IPR042099">
    <property type="entry name" value="ANL_N_sf"/>
</dbReference>
<dbReference type="InterPro" id="IPR020807">
    <property type="entry name" value="PKS_DH"/>
</dbReference>
<dbReference type="GO" id="GO:0004315">
    <property type="term" value="F:3-oxoacyl-[acyl-carrier-protein] synthase activity"/>
    <property type="evidence" value="ECO:0007669"/>
    <property type="project" value="InterPro"/>
</dbReference>
<dbReference type="InterPro" id="IPR032821">
    <property type="entry name" value="PKS_assoc"/>
</dbReference>
<dbReference type="Pfam" id="PF00550">
    <property type="entry name" value="PP-binding"/>
    <property type="match status" value="1"/>
</dbReference>
<dbReference type="InterPro" id="IPR013217">
    <property type="entry name" value="Methyltransf_12"/>
</dbReference>
<feature type="domain" description="Ketosynthase family 3 (KS3)" evidence="11">
    <location>
        <begin position="20"/>
        <end position="457"/>
    </location>
</feature>
<evidence type="ECO:0000259" key="10">
    <source>
        <dbReference type="PROSITE" id="PS50075"/>
    </source>
</evidence>
<dbReference type="InterPro" id="IPR020806">
    <property type="entry name" value="PKS_PP-bd"/>
</dbReference>
<dbReference type="InterPro" id="IPR009081">
    <property type="entry name" value="PP-bd_ACP"/>
</dbReference>
<dbReference type="GO" id="GO:0004312">
    <property type="term" value="F:fatty acid synthase activity"/>
    <property type="evidence" value="ECO:0007669"/>
    <property type="project" value="TreeGrafter"/>
</dbReference>
<accession>A0A163KWZ5</accession>
<dbReference type="Gene3D" id="3.30.559.30">
    <property type="entry name" value="Nonribosomal peptide synthetase, condensation domain"/>
    <property type="match status" value="1"/>
</dbReference>
<evidence type="ECO:0000256" key="2">
    <source>
        <dbReference type="ARBA" id="ARBA00022553"/>
    </source>
</evidence>
<dbReference type="InterPro" id="IPR020841">
    <property type="entry name" value="PKS_Beta-ketoAc_synthase_dom"/>
</dbReference>
<dbReference type="InterPro" id="IPR057326">
    <property type="entry name" value="KR_dom"/>
</dbReference>
<keyword evidence="4" id="KW-0489">Methyltransferase</keyword>
<evidence type="ECO:0000313" key="14">
    <source>
        <dbReference type="Proteomes" id="UP000076837"/>
    </source>
</evidence>
<dbReference type="InterPro" id="IPR036736">
    <property type="entry name" value="ACP-like_sf"/>
</dbReference>
<evidence type="ECO:0000256" key="6">
    <source>
        <dbReference type="ARBA" id="ARBA00022737"/>
    </source>
</evidence>
<dbReference type="Gene3D" id="3.40.47.10">
    <property type="match status" value="1"/>
</dbReference>
<dbReference type="InterPro" id="IPR023213">
    <property type="entry name" value="CAT-like_dom_sf"/>
</dbReference>
<organism evidence="13 14">
    <name type="scientific">Didymella rabiei</name>
    <name type="common">Chickpea ascochyta blight fungus</name>
    <name type="synonym">Mycosphaerella rabiei</name>
    <dbReference type="NCBI Taxonomy" id="5454"/>
    <lineage>
        <taxon>Eukaryota</taxon>
        <taxon>Fungi</taxon>
        <taxon>Dikarya</taxon>
        <taxon>Ascomycota</taxon>
        <taxon>Pezizomycotina</taxon>
        <taxon>Dothideomycetes</taxon>
        <taxon>Pleosporomycetidae</taxon>
        <taxon>Pleosporales</taxon>
        <taxon>Pleosporineae</taxon>
        <taxon>Didymellaceae</taxon>
        <taxon>Ascochyta</taxon>
    </lineage>
</organism>
<dbReference type="Pfam" id="PF08242">
    <property type="entry name" value="Methyltransf_12"/>
    <property type="match status" value="1"/>
</dbReference>
<dbReference type="EMBL" id="JYNV01000070">
    <property type="protein sequence ID" value="KZM27319.1"/>
    <property type="molecule type" value="Genomic_DNA"/>
</dbReference>
<protein>
    <submittedName>
        <fullName evidence="13">Transferase</fullName>
    </submittedName>
</protein>
<dbReference type="InterPro" id="IPR049900">
    <property type="entry name" value="PKS_mFAS_DH"/>
</dbReference>
<dbReference type="SUPFAM" id="SSF55048">
    <property type="entry name" value="Probable ACP-binding domain of malonyl-CoA ACP transacylase"/>
    <property type="match status" value="1"/>
</dbReference>
<dbReference type="Pfam" id="PF14765">
    <property type="entry name" value="PS-DH"/>
    <property type="match status" value="1"/>
</dbReference>
<dbReference type="Gene3D" id="3.10.129.110">
    <property type="entry name" value="Polyketide synthase dehydratase"/>
    <property type="match status" value="1"/>
</dbReference>
<comment type="similarity">
    <text evidence="8">Belongs to the NRP synthetase family.</text>
</comment>
<dbReference type="InterPro" id="IPR045851">
    <property type="entry name" value="AMP-bd_C_sf"/>
</dbReference>
<keyword evidence="14" id="KW-1185">Reference proteome</keyword>
<dbReference type="PROSITE" id="PS00455">
    <property type="entry name" value="AMP_BINDING"/>
    <property type="match status" value="1"/>
</dbReference>
<dbReference type="SMART" id="SM00823">
    <property type="entry name" value="PKS_PP"/>
    <property type="match status" value="2"/>
</dbReference>
<dbReference type="GO" id="GO:0016874">
    <property type="term" value="F:ligase activity"/>
    <property type="evidence" value="ECO:0007669"/>
    <property type="project" value="UniProtKB-KW"/>
</dbReference>
<dbReference type="InterPro" id="IPR049551">
    <property type="entry name" value="PKS_DH_C"/>
</dbReference>
<dbReference type="PROSITE" id="PS52019">
    <property type="entry name" value="PKS_MFAS_DH"/>
    <property type="match status" value="1"/>
</dbReference>
<dbReference type="Pfam" id="PF16197">
    <property type="entry name" value="KAsynt_C_assoc"/>
    <property type="match status" value="1"/>
</dbReference>
<dbReference type="CDD" id="cd02440">
    <property type="entry name" value="AdoMet_MTases"/>
    <property type="match status" value="1"/>
</dbReference>
<dbReference type="SUPFAM" id="SSF51735">
    <property type="entry name" value="NAD(P)-binding Rossmann-fold domains"/>
    <property type="match status" value="2"/>
</dbReference>
<dbReference type="CDD" id="cd05930">
    <property type="entry name" value="A_NRPS"/>
    <property type="match status" value="1"/>
</dbReference>
<keyword evidence="1" id="KW-0596">Phosphopantetheine</keyword>
<dbReference type="PROSITE" id="PS50075">
    <property type="entry name" value="CARRIER"/>
    <property type="match status" value="2"/>
</dbReference>
<dbReference type="FunFam" id="3.40.47.10:FF:000019">
    <property type="entry name" value="Polyketide synthase type I"/>
    <property type="match status" value="1"/>
</dbReference>
<keyword evidence="6" id="KW-0677">Repeat</keyword>
<dbReference type="CDD" id="cd19532">
    <property type="entry name" value="C_PKS-NRPS"/>
    <property type="match status" value="1"/>
</dbReference>
<dbReference type="Pfam" id="PF21089">
    <property type="entry name" value="PKS_DH_N"/>
    <property type="match status" value="1"/>
</dbReference>
<dbReference type="InterPro" id="IPR014030">
    <property type="entry name" value="Ketoacyl_synth_N"/>
</dbReference>
<dbReference type="InterPro" id="IPR016035">
    <property type="entry name" value="Acyl_Trfase/lysoPLipase"/>
</dbReference>
<keyword evidence="5 13" id="KW-0808">Transferase</keyword>
<dbReference type="InterPro" id="IPR018201">
    <property type="entry name" value="Ketoacyl_synth_AS"/>
</dbReference>
<dbReference type="PANTHER" id="PTHR43775:SF20">
    <property type="entry name" value="HYBRID PKS-NRPS SYNTHETASE APDA"/>
    <property type="match status" value="1"/>
</dbReference>
<keyword evidence="7" id="KW-0511">Multifunctional enzyme</keyword>
<dbReference type="GO" id="GO:0006633">
    <property type="term" value="P:fatty acid biosynthetic process"/>
    <property type="evidence" value="ECO:0007669"/>
    <property type="project" value="InterPro"/>
</dbReference>
<dbReference type="Gene3D" id="3.40.50.150">
    <property type="entry name" value="Vaccinia Virus protein VP39"/>
    <property type="match status" value="1"/>
</dbReference>
<dbReference type="SUPFAM" id="SSF47336">
    <property type="entry name" value="ACP-like"/>
    <property type="match status" value="2"/>
</dbReference>
<comment type="caution">
    <text evidence="13">The sequence shown here is derived from an EMBL/GenBank/DDBJ whole genome shotgun (WGS) entry which is preliminary data.</text>
</comment>
<feature type="active site" description="Proton acceptor; for dehydratase activity" evidence="9">
    <location>
        <position position="995"/>
    </location>
</feature>
<dbReference type="InterPro" id="IPR013968">
    <property type="entry name" value="PKS_KR"/>
</dbReference>
<dbReference type="SUPFAM" id="SSF52151">
    <property type="entry name" value="FabD/lysophospholipase-like"/>
    <property type="match status" value="1"/>
</dbReference>
<dbReference type="OrthoDB" id="329835at2759"/>
<feature type="region of interest" description="C-terminal hotdog fold" evidence="9">
    <location>
        <begin position="1122"/>
        <end position="1274"/>
    </location>
</feature>
<feature type="domain" description="PKS/mFAS DH" evidence="12">
    <location>
        <begin position="964"/>
        <end position="1274"/>
    </location>
</feature>
<dbReference type="InterPro" id="IPR014043">
    <property type="entry name" value="Acyl_transferase_dom"/>
</dbReference>
<dbReference type="Gene3D" id="1.10.1200.10">
    <property type="entry name" value="ACP-like"/>
    <property type="match status" value="1"/>
</dbReference>
<evidence type="ECO:0000256" key="4">
    <source>
        <dbReference type="ARBA" id="ARBA00022603"/>
    </source>
</evidence>
<evidence type="ECO:0000259" key="12">
    <source>
        <dbReference type="PROSITE" id="PS52019"/>
    </source>
</evidence>
<dbReference type="Pfam" id="PF07993">
    <property type="entry name" value="NAD_binding_4"/>
    <property type="match status" value="1"/>
</dbReference>
<dbReference type="SMART" id="SM00825">
    <property type="entry name" value="PKS_KS"/>
    <property type="match status" value="1"/>
</dbReference>
<dbReference type="Pfam" id="PF00668">
    <property type="entry name" value="Condensation"/>
    <property type="match status" value="1"/>
</dbReference>
<dbReference type="PROSITE" id="PS00606">
    <property type="entry name" value="KS3_1"/>
    <property type="match status" value="1"/>
</dbReference>
<dbReference type="InterPro" id="IPR001227">
    <property type="entry name" value="Ac_transferase_dom_sf"/>
</dbReference>
<evidence type="ECO:0000256" key="3">
    <source>
        <dbReference type="ARBA" id="ARBA00022598"/>
    </source>
</evidence>
<dbReference type="InterPro" id="IPR014031">
    <property type="entry name" value="Ketoacyl_synth_C"/>
</dbReference>
<evidence type="ECO:0000256" key="5">
    <source>
        <dbReference type="ARBA" id="ARBA00022679"/>
    </source>
</evidence>
<dbReference type="InterPro" id="IPR020845">
    <property type="entry name" value="AMP-binding_CS"/>
</dbReference>
<dbReference type="SMART" id="SM00822">
    <property type="entry name" value="PKS_KR"/>
    <property type="match status" value="1"/>
</dbReference>
<dbReference type="SUPFAM" id="SSF52777">
    <property type="entry name" value="CoA-dependent acyltransferases"/>
    <property type="match status" value="2"/>
</dbReference>
<dbReference type="SUPFAM" id="SSF53901">
    <property type="entry name" value="Thiolase-like"/>
    <property type="match status" value="1"/>
</dbReference>
<dbReference type="CDD" id="cd00833">
    <property type="entry name" value="PKS"/>
    <property type="match status" value="1"/>
</dbReference>
<dbReference type="GO" id="GO:0009403">
    <property type="term" value="P:toxin biosynthetic process"/>
    <property type="evidence" value="ECO:0007669"/>
    <property type="project" value="UniProtKB-ARBA"/>
</dbReference>
<gene>
    <name evidence="13" type="ORF">ST47_g1540</name>
</gene>
<feature type="domain" description="Carrier" evidence="10">
    <location>
        <begin position="2441"/>
        <end position="2522"/>
    </location>
</feature>
<proteinExistence type="inferred from homology"/>
<dbReference type="Pfam" id="PF02801">
    <property type="entry name" value="Ketoacyl-synt_C"/>
    <property type="match status" value="1"/>
</dbReference>
<keyword evidence="2" id="KW-0597">Phosphoprotein</keyword>
<dbReference type="PANTHER" id="PTHR43775">
    <property type="entry name" value="FATTY ACID SYNTHASE"/>
    <property type="match status" value="1"/>
</dbReference>
<dbReference type="InterPro" id="IPR042104">
    <property type="entry name" value="PKS_dehydratase_sf"/>
</dbReference>
<dbReference type="Gene3D" id="3.40.50.12780">
    <property type="entry name" value="N-terminal domain of ligase-like"/>
    <property type="match status" value="1"/>
</dbReference>
<dbReference type="InterPro" id="IPR036291">
    <property type="entry name" value="NAD(P)-bd_dom_sf"/>
</dbReference>
<dbReference type="InterPro" id="IPR029063">
    <property type="entry name" value="SAM-dependent_MTases_sf"/>
</dbReference>
<feature type="region of interest" description="N-terminal hotdog fold" evidence="9">
    <location>
        <begin position="964"/>
        <end position="1107"/>
    </location>
</feature>
<dbReference type="GO" id="GO:0032259">
    <property type="term" value="P:methylation"/>
    <property type="evidence" value="ECO:0007669"/>
    <property type="project" value="UniProtKB-KW"/>
</dbReference>
<dbReference type="Gene3D" id="3.40.50.720">
    <property type="entry name" value="NAD(P)-binding Rossmann-like Domain"/>
    <property type="match status" value="2"/>
</dbReference>
<evidence type="ECO:0000256" key="7">
    <source>
        <dbReference type="ARBA" id="ARBA00023268"/>
    </source>
</evidence>
<dbReference type="GO" id="GO:0031177">
    <property type="term" value="F:phosphopantetheine binding"/>
    <property type="evidence" value="ECO:0007669"/>
    <property type="project" value="InterPro"/>
</dbReference>
<evidence type="ECO:0000256" key="1">
    <source>
        <dbReference type="ARBA" id="ARBA00022450"/>
    </source>
</evidence>
<reference evidence="13 14" key="1">
    <citation type="journal article" date="2016" name="Sci. Rep.">
        <title>Draft genome sequencing and secretome analysis of fungal phytopathogen Ascochyta rabiei provides insight into the necrotrophic effector repertoire.</title>
        <authorList>
            <person name="Verma S."/>
            <person name="Gazara R.K."/>
            <person name="Nizam S."/>
            <person name="Parween S."/>
            <person name="Chattopadhyay D."/>
            <person name="Verma P.K."/>
        </authorList>
    </citation>
    <scope>NUCLEOTIDE SEQUENCE [LARGE SCALE GENOMIC DNA]</scope>
    <source>
        <strain evidence="13 14">ArDII</strain>
    </source>
</reference>
<dbReference type="Gene3D" id="3.30.300.30">
    <property type="match status" value="1"/>
</dbReference>
<dbReference type="Gene3D" id="3.30.559.10">
    <property type="entry name" value="Chloramphenicol acetyltransferase-like domain"/>
    <property type="match status" value="1"/>
</dbReference>
<dbReference type="Proteomes" id="UP000076837">
    <property type="component" value="Unassembled WGS sequence"/>
</dbReference>
<dbReference type="GO" id="GO:0008168">
    <property type="term" value="F:methyltransferase activity"/>
    <property type="evidence" value="ECO:0007669"/>
    <property type="project" value="UniProtKB-KW"/>
</dbReference>
<dbReference type="Pfam" id="PF08659">
    <property type="entry name" value="KR"/>
    <property type="match status" value="1"/>
</dbReference>
<evidence type="ECO:0000259" key="11">
    <source>
        <dbReference type="PROSITE" id="PS52004"/>
    </source>
</evidence>
<dbReference type="Pfam" id="PF00109">
    <property type="entry name" value="ketoacyl-synt"/>
    <property type="match status" value="1"/>
</dbReference>
<dbReference type="STRING" id="5454.A0A163KWZ5"/>
<dbReference type="InterPro" id="IPR000873">
    <property type="entry name" value="AMP-dep_synth/lig_dom"/>
</dbReference>
<dbReference type="SUPFAM" id="SSF56801">
    <property type="entry name" value="Acetyl-CoA synthetase-like"/>
    <property type="match status" value="1"/>
</dbReference>
<dbReference type="InterPro" id="IPR013120">
    <property type="entry name" value="FAR_NAD-bd"/>
</dbReference>
<dbReference type="Pfam" id="PF00501">
    <property type="entry name" value="AMP-binding"/>
    <property type="match status" value="1"/>
</dbReference>
<dbReference type="Gene3D" id="3.40.366.10">
    <property type="entry name" value="Malonyl-Coenzyme A Acyl Carrier Protein, domain 2"/>
    <property type="match status" value="1"/>
</dbReference>
<dbReference type="InterPro" id="IPR016039">
    <property type="entry name" value="Thiolase-like"/>
</dbReference>
<dbReference type="InterPro" id="IPR001242">
    <property type="entry name" value="Condensation_dom"/>
</dbReference>
<keyword evidence="3" id="KW-0436">Ligase</keyword>
<evidence type="ECO:0000256" key="8">
    <source>
        <dbReference type="ARBA" id="ARBA00029454"/>
    </source>
</evidence>
<sequence>MSPFIVNGKPQLSEQAKNLEKAIAIIGSGCRFPGHAHAPSKLWELLENPRDVSSPLPASRFNAAGFYHNDGAHHGHTNVKDLRGYFLSEEGIERKFDANFFGINNAEANVLDPQMRLLLEVTYEALERAGIKIESLQGTNTGCYVGLMSGEYESAMLKDPETIGTYHATGTARSFLSNRLSYFFDWHGPSMTIDTACSSSLVAVHQAVQLLRSGQSDVAIASGSNMIMDPGNYISESKLQMLSPDGQSRMWDADANGYARGEGVCTLVLKRLEDALADGDYIECVIRETGCNSDGRTNGITRPSPVAQAALIRETYARAGLDPCCAMDRPQYFEAHGTGTAAGDPIEAEAIHSAFFGDSSADDGRLLVGSIKTVCGHTEGAAGVAGILKASLALQKGVIPPNLLFNALNPSVKPFVNHLELATSRFAWPLITDEQPRRASVNSFGFGGTNAHAILESFDNAPERTKPNPADPIFTPFVFSAASPKSLRNYLKSFASHLERNVESLRMRDLAYTLHSRRSRFPYALSVVANDGHVLRKKLEEVLKESEANGKPIGIRAAPSHSGPKQGSGVVAIFTGQGAQWATMGAELLSSSTVASEILARLEQRLTQLPKLDRPTWSLREELLRAENSRIGEPELSQPLCTAIQILLIDISRSAGLNFSAVLGHSSGEVATAYAAGIISAEDAICIAYYRGLCTRLAQNSNGKQGAMMAVGTSAEDASEVLEAGLFKGRVTIAAINSSSSVTLSGDKDAIEELKDIFEDEEKFVRILRVEKAYHSHHMKPAAESLRQSLLDLDINVKQESISKCVWVSSVTGQRLTAQDGERLKAEYWVENLLSPVLFMKALQETCSIVGRPDAVIEIGPHPALRGPAEQTIREEIVGGDDITYAALLKRSSQALKSVAEGLGQLWTHAPRLSLDLQSYDQFISDGAASKLDRTIPLYAWDHDTNYWHDSRVTRSYLNRSSEHELLGHLLEAAEDAHQWRQFLSPKEIPWLDGHRLQGQIVFPAAGYVVLALEAAREYVRSLSESVKVSLLEIQNMDIGQAMTFNNDDAKVEATFRLFNIRRPNDHVTADFQYCGTAVTTASIPGLVDAPLRTFATGSILITLGEASRTLLPARSPAPDNTLPVRTEDLYDSLRRMEYGYSGPFYALQRLNRRLGAVRGEVMSPDYPDSTLIIHPAMLDAAFQAVLLAQAAPYDGTLWSLHVPKTIRRIVVNPALCQPDEIKGQLLPLDACQPIKTGEFQGDVDIYPASKDNAHALCQVEGLNCIPFAPASAKDDKEILAAVEWGPAFPDAVMASRDLEPSREEVELGHLLERLSQFYMQNLLRAIPPGDVRRQTSSIAGIFGFAEHIDSLIRSGDRDFWKPEWHEDTFETIVEAIEPFKDNVDVRLLKRVGENLVKIVDGEVTAIEIAMEDHLLNEVYVASLGLKEVTHILGRVVCQIAHRYPHLNVLEVGGGTAGCTKAVFSLVDSFASYTFTDVSSAFFPTAQQVFKDRASEMKYQVLDVGRDPISQGFHPQSYDVIIASMVLHVTKDLCQTMQNIRRLLKPGGYLIIQEGFNNDVGRSGAIFGAFPDWWLGAGEGRILGPLVSIDEWDKTLRGSGFSGIDTCSSTSHQFSHPTVVFVTQALDERVSYIRDPLSVPLPQSMNISRNELVVVGGKGQRTKDLITELVPTLQQRFQLFSKFYSFAELANSAMKLSSSSLVLSLTELDQPLLQDLDSAEFEGIKAVLLSLGSVFWVTEGRRASNPFTAMTVGMIRGVVCEAPTLTSQFLDLEGAGTLSARAIATALLRFEAQSAVTSGQEGGEQIFGNLERELVLDSQGQMLIPRLKPGKDMNDRYNSGRRSVFKNVHLDSSDTIATSLILHQSNADCYFMEEPAVAAKSAQFTPICSLISAVRLDKESSYAYLSLAKTIDNSLSHVILSSQLAPKVRALRSAALPTDVPEYMQSTFAVLVAHALVCMQVLDGIPTGDHLLVFEPAQDFAATLLVIAKNRAIDVTFIRTTPIEDSHSEGYIQINPRSPDRTIAAILPSHKSTFLNCERRTDSSSVVARIMALRARAYRVQSLNEYFSPSASSHDTLDNIPCGQLLHEAVQYASHYLTTSSALCPNHQVATLPVTDLATGKAGVGNDAMHSVVDWDTVHEIPVKIRNIEDHIIFSSEKTYWLAGLSGGLGLSLCEWMIKRGAKHIVITSRNPKVARSWVESVKALGAKVAVLSCDLTSDSQTNLIYDKICSSMPPLGGVAQGAMVLQDVGFRDMSSDAMEKVLRPKVVGSINLDRLVKGLDLDFFVFFSSATAIIGNAGQSNYSAANMFMTSLAEQRRQRGEAASVIHIGPILGVGYVTQQGEAVRDIFARQGEYTFMSEADFHQLFAEAVAAGRPGSKVPLEICMGIAKMHEKPAKELAWYLNPLSAHMTGNATAEISSKTSKSRASVKALLKKATSVEEVFEILKDGFLPALCSLFQLDPKSAEDPQFLDNQIDGFGLDSLLAVEIRTWWLKTLQVNIPVMKILSGITVRDIIGFGVEGLSPELTPNVAAQDETAGGNGDAKGVDVDESPLRNGNDTNEVKYVTQARQLPAIIRSMELSFNQQMFWFGLTSMQDKTALNHTACYRILGNLRIENLERAILHLGQIHDTLRMCFRTSRGQTSLGIVESCTLRVERQKIENEAEVDAVVQKVQTTAYDLEYGETMRVIVLSLSETEHYLVSGSHSLVLDGLSSIIFLRQIAQSYENDSSVDEAEVSQYSDWVGSQLEAYKCGGFDNSLRFWKKHWTTSPPPLPILRISDSKIRPLLSEYDNFRADAIISKAVKARIWAVCRRNKTRPFHFFLATFHALLARFADVEEIAIGISDSNRPEQGTMNALGAFANIVPIRGSNDPSERFSTLMKDCAEKAAAALGHSDVPFHLLLSELGVTRSTTHTPMIQAFFDYRQGMLKTQPMGDCELELLSFQASKVPYDICLDIIDDAGEGDCVLHLLVRNDMYTKQQAQTLIKCLVKLTESFSRIPNTTLESAAMFDAQEVEQVLGFSKGPLLASQSETVLGLVSRFMDTAPNSKALKMAGAAETVMDYAGMMRRARGIAHALRSNGCVKGSVVATHQERTPDWVCSVLGILCAGAICLPLDINLPVSRLAAIVQHSEPSFVLRQKEELNDMLKEACNASGARVMIIPELRTQEGADSAVDESSSELGEVYAKDSAMIFYTSGSTGTPKGILLPHEGLRNWIEAALHLFDMGSDEIILQQTSCSFDMCFVQVFLALCSGGLLCLVPSGSSANATFLTETIAAEGITFTGATPTEYSNWYRYGNREALLRSTSRWKTAMTGGEATTHATLEVFASLAKPGGYSNTPRLFNVYGPTETTVGATGTELSYLGDLKSAKISAGKPLAGYLVYVMNELLQPVPVGIQGEIVIGGAGVAKGYLKNQDLSSERFVSNALASEDYCARGWTTMHRTGDVGRWCEDGTLLVEGRKSGDTQIKLRGLRIDLAEIENSMVKESLNALAQVVVSLRQSTPSSNQPNEGFLVAHAKFQPNALSSHGEQQAFLNEILARLPLPQYMRPAAAFAVNDFPMMISGKLDRKAVAQLPLEQEGSSSLAHPQSVTNNEPLTEAEARLKRLWEVCLSGELSKQYRIDSNSDFFHVGGNSTLLLKLQYDIGKEFGVSLALLDFFKHTTLRAMARHIDPSSSALQPDSRMGVDWKTLTDVPDTIQRSLVSAKPVQSLVPRVVALTGATGLMGQAYLQALLSDVDVQKVHCIAVRLGSGRTKQLLSLHDSPLRHAKVEIHPGDLSEPNLGLDETALTHIFSTVNVIIHNGADTSHMKSFSSIRKTNFDSTREIISMCLRRNVGRMIPFHYVSTGSVWVSSGLDVADEVSAAAYPPDEKLATGYSASKWASEMFLERLFEYSGSLWPITVHRPASVQPDDDDDDVVNKTTSTSAADPPAIPHLDLTDTLLHYCRLMSCVPVSPGLRGSLNQVSLSAVVQDMMTALRTWPTDHSKLRYIHEIGDVNIPLHQLSTVVPNAVEVEPLEWARRAAAAGLDTFLVELFQSVVTEQNLVFPTLTKKNLNGV</sequence>
<evidence type="ECO:0000256" key="9">
    <source>
        <dbReference type="PROSITE-ProRule" id="PRU01363"/>
    </source>
</evidence>
<evidence type="ECO:0000313" key="13">
    <source>
        <dbReference type="EMBL" id="KZM27319.1"/>
    </source>
</evidence>
<dbReference type="InterPro" id="IPR049552">
    <property type="entry name" value="PKS_DH_N"/>
</dbReference>
<feature type="domain" description="Carrier" evidence="10">
    <location>
        <begin position="3594"/>
        <end position="3671"/>
    </location>
</feature>